<evidence type="ECO:0000256" key="1">
    <source>
        <dbReference type="ARBA" id="ARBA00004953"/>
    </source>
</evidence>
<evidence type="ECO:0000256" key="5">
    <source>
        <dbReference type="ARBA" id="ARBA00022691"/>
    </source>
</evidence>
<comment type="caution">
    <text evidence="7">The sequence shown here is derived from an EMBL/GenBank/DDBJ whole genome shotgun (WGS) entry which is preliminary data.</text>
</comment>
<proteinExistence type="predicted"/>
<dbReference type="NCBIfam" id="TIGR02434">
    <property type="entry name" value="CobF"/>
    <property type="match status" value="1"/>
</dbReference>
<evidence type="ECO:0000313" key="7">
    <source>
        <dbReference type="EMBL" id="KFE57582.1"/>
    </source>
</evidence>
<dbReference type="PATRIC" id="fig|317.175.peg.680"/>
<evidence type="ECO:0000256" key="3">
    <source>
        <dbReference type="ARBA" id="ARBA00022603"/>
    </source>
</evidence>
<dbReference type="PIRSF" id="PIRSF036525">
    <property type="entry name" value="CobF"/>
    <property type="match status" value="1"/>
</dbReference>
<evidence type="ECO:0000256" key="4">
    <source>
        <dbReference type="ARBA" id="ARBA00022679"/>
    </source>
</evidence>
<keyword evidence="3" id="KW-0489">Methyltransferase</keyword>
<dbReference type="AlphaFoldDB" id="A0A085VQ69"/>
<keyword evidence="5" id="KW-0949">S-adenosyl-L-methionine</keyword>
<name>A0A085VQ69_PSESX</name>
<dbReference type="InterPro" id="IPR035996">
    <property type="entry name" value="4pyrrol_Methylase_sf"/>
</dbReference>
<evidence type="ECO:0000313" key="8">
    <source>
        <dbReference type="Proteomes" id="UP000028631"/>
    </source>
</evidence>
<dbReference type="InterPro" id="IPR014776">
    <property type="entry name" value="4pyrrole_Mease_sub2"/>
</dbReference>
<dbReference type="Pfam" id="PF00590">
    <property type="entry name" value="TP_methylase"/>
    <property type="match status" value="1"/>
</dbReference>
<accession>A0A085VQ69</accession>
<dbReference type="OrthoDB" id="9787471at2"/>
<dbReference type="Proteomes" id="UP000028631">
    <property type="component" value="Unassembled WGS sequence"/>
</dbReference>
<keyword evidence="2" id="KW-0169">Cobalamin biosynthesis</keyword>
<sequence length="252" mass="28604">MKTILLIGIGSGNPEQITIQAINGLNRAKVLFILDKGYADDSLLRLRKEICERYIRGDDYRLLQISDSRREDDPLCYQQGVGRWHKQRAELFQRLISEEVGPDQTAAFLIWGDPSLYDSTLRILELVLENASQAFDIEVIPGISSVQALAAQHRIALNRIGEPILITTGRQLAQDPGQVPENTVVMLDAHCTFEQFLHQGLHIYWGAYLGTPDEILISGPLDEVCERIKQVRSQARREKGWMMDTYLLRSSE</sequence>
<dbReference type="GO" id="GO:0032259">
    <property type="term" value="P:methylation"/>
    <property type="evidence" value="ECO:0007669"/>
    <property type="project" value="UniProtKB-KW"/>
</dbReference>
<dbReference type="EMBL" id="JPQU01000017">
    <property type="protein sequence ID" value="KFE57582.1"/>
    <property type="molecule type" value="Genomic_DNA"/>
</dbReference>
<evidence type="ECO:0000259" key="6">
    <source>
        <dbReference type="Pfam" id="PF00590"/>
    </source>
</evidence>
<feature type="domain" description="Tetrapyrrole methylase" evidence="6">
    <location>
        <begin position="4"/>
        <end position="224"/>
    </location>
</feature>
<dbReference type="SUPFAM" id="SSF53790">
    <property type="entry name" value="Tetrapyrrole methylase"/>
    <property type="match status" value="1"/>
</dbReference>
<dbReference type="CDD" id="cd11643">
    <property type="entry name" value="Precorrin-6A-synthase"/>
    <property type="match status" value="1"/>
</dbReference>
<dbReference type="PANTHER" id="PTHR43467">
    <property type="entry name" value="COBALT-PRECORRIN-2 C(20)-METHYLTRANSFERASE"/>
    <property type="match status" value="1"/>
</dbReference>
<dbReference type="InterPro" id="IPR012797">
    <property type="entry name" value="CobF"/>
</dbReference>
<organism evidence="7 8">
    <name type="scientific">Pseudomonas syringae</name>
    <dbReference type="NCBI Taxonomy" id="317"/>
    <lineage>
        <taxon>Bacteria</taxon>
        <taxon>Pseudomonadati</taxon>
        <taxon>Pseudomonadota</taxon>
        <taxon>Gammaproteobacteria</taxon>
        <taxon>Pseudomonadales</taxon>
        <taxon>Pseudomonadaceae</taxon>
        <taxon>Pseudomonas</taxon>
    </lineage>
</organism>
<dbReference type="Gene3D" id="3.40.1010.10">
    <property type="entry name" value="Cobalt-precorrin-4 Transmethylase, Domain 1"/>
    <property type="match status" value="1"/>
</dbReference>
<dbReference type="PANTHER" id="PTHR43467:SF1">
    <property type="entry name" value="PRECORRIN-6A SYNTHASE [DEACETYLATING]"/>
    <property type="match status" value="1"/>
</dbReference>
<dbReference type="Gene3D" id="3.30.950.10">
    <property type="entry name" value="Methyltransferase, Cobalt-precorrin-4 Transmethylase, Domain 2"/>
    <property type="match status" value="1"/>
</dbReference>
<protein>
    <submittedName>
        <fullName evidence="7">Precorrin 6A synthase</fullName>
    </submittedName>
</protein>
<dbReference type="InterPro" id="IPR000878">
    <property type="entry name" value="4pyrrol_Mease"/>
</dbReference>
<comment type="pathway">
    <text evidence="1">Cofactor biosynthesis; adenosylcobalamin biosynthesis.</text>
</comment>
<dbReference type="GO" id="GO:0009236">
    <property type="term" value="P:cobalamin biosynthetic process"/>
    <property type="evidence" value="ECO:0007669"/>
    <property type="project" value="UniProtKB-KW"/>
</dbReference>
<dbReference type="GO" id="GO:0043819">
    <property type="term" value="F:precorrin-6A synthase (deacetylating) activity"/>
    <property type="evidence" value="ECO:0007669"/>
    <property type="project" value="InterPro"/>
</dbReference>
<dbReference type="RefSeq" id="WP_032625964.1">
    <property type="nucleotide sequence ID" value="NZ_JPQU01000017.1"/>
</dbReference>
<keyword evidence="4" id="KW-0808">Transferase</keyword>
<dbReference type="InterPro" id="IPR014777">
    <property type="entry name" value="4pyrrole_Mease_sub1"/>
</dbReference>
<reference evidence="7 8" key="1">
    <citation type="submission" date="2014-07" db="EMBL/GenBank/DDBJ databases">
        <title>Draft Genome Sequences of Environmental Pseudomonas syringae strains.</title>
        <authorList>
            <person name="Baltrus D.A."/>
            <person name="Berge O."/>
            <person name="Morris C."/>
        </authorList>
    </citation>
    <scope>NUCLEOTIDE SEQUENCE [LARGE SCALE GENOMIC DNA]</scope>
    <source>
        <strain evidence="7 8">GAW0119</strain>
    </source>
</reference>
<evidence type="ECO:0000256" key="2">
    <source>
        <dbReference type="ARBA" id="ARBA00022573"/>
    </source>
</evidence>
<gene>
    <name evidence="7" type="ORF">IV01_03230</name>
</gene>
<keyword evidence="8" id="KW-1185">Reference proteome</keyword>